<organism evidence="3 4">
    <name type="scientific">Rhodanobacter lycopersici</name>
    <dbReference type="NCBI Taxonomy" id="3162487"/>
    <lineage>
        <taxon>Bacteria</taxon>
        <taxon>Pseudomonadati</taxon>
        <taxon>Pseudomonadota</taxon>
        <taxon>Gammaproteobacteria</taxon>
        <taxon>Lysobacterales</taxon>
        <taxon>Rhodanobacteraceae</taxon>
        <taxon>Rhodanobacter</taxon>
    </lineage>
</organism>
<feature type="chain" id="PRO_5046475633" description="DUF3887 domain-containing protein" evidence="2">
    <location>
        <begin position="23"/>
        <end position="182"/>
    </location>
</feature>
<keyword evidence="4" id="KW-1185">Reference proteome</keyword>
<dbReference type="EMBL" id="JBFOHK010000003">
    <property type="protein sequence ID" value="MEW9572543.1"/>
    <property type="molecule type" value="Genomic_DNA"/>
</dbReference>
<dbReference type="Gene3D" id="3.10.450.590">
    <property type="match status" value="1"/>
</dbReference>
<feature type="region of interest" description="Disordered" evidence="1">
    <location>
        <begin position="27"/>
        <end position="76"/>
    </location>
</feature>
<feature type="signal peptide" evidence="2">
    <location>
        <begin position="1"/>
        <end position="22"/>
    </location>
</feature>
<sequence length="182" mass="19560">MKKLAIPFILPAMLMAFSGVQAQMAPAQQAPQQMPQQEMQQQQETQQQEMRQQEMQQQKPQQAPQSTPASTAQTTSCGGVANKAITAMNKGDFNGAMQSFDPAHKPASDKLQQAWGELTKQYGKPKSIGGAAQGQMMQGYVVVLVPMQFDKGQLGAEAACSANGQLVMLRFGLMPNAAASKS</sequence>
<proteinExistence type="predicted"/>
<comment type="caution">
    <text evidence="3">The sequence shown here is derived from an EMBL/GenBank/DDBJ whole genome shotgun (WGS) entry which is preliminary data.</text>
</comment>
<evidence type="ECO:0008006" key="5">
    <source>
        <dbReference type="Google" id="ProtNLM"/>
    </source>
</evidence>
<gene>
    <name evidence="3" type="ORF">ABQJ54_12360</name>
</gene>
<evidence type="ECO:0000313" key="4">
    <source>
        <dbReference type="Proteomes" id="UP001556220"/>
    </source>
</evidence>
<evidence type="ECO:0000256" key="2">
    <source>
        <dbReference type="SAM" id="SignalP"/>
    </source>
</evidence>
<evidence type="ECO:0000256" key="1">
    <source>
        <dbReference type="SAM" id="MobiDB-lite"/>
    </source>
</evidence>
<keyword evidence="2" id="KW-0732">Signal</keyword>
<dbReference type="RefSeq" id="WP_367854611.1">
    <property type="nucleotide sequence ID" value="NZ_JBFOHK010000003.1"/>
</dbReference>
<name>A0ABV3QFD9_9GAMM</name>
<dbReference type="Proteomes" id="UP001556220">
    <property type="component" value="Unassembled WGS sequence"/>
</dbReference>
<reference evidence="3 4" key="1">
    <citation type="submission" date="2024-06" db="EMBL/GenBank/DDBJ databases">
        <authorList>
            <person name="Woo H."/>
        </authorList>
    </citation>
    <scope>NUCLEOTIDE SEQUENCE [LARGE SCALE GENOMIC DNA]</scope>
    <source>
        <strain evidence="3 4">Si-c</strain>
    </source>
</reference>
<protein>
    <recommendedName>
        <fullName evidence="5">DUF3887 domain-containing protein</fullName>
    </recommendedName>
</protein>
<evidence type="ECO:0000313" key="3">
    <source>
        <dbReference type="EMBL" id="MEW9572543.1"/>
    </source>
</evidence>
<accession>A0ABV3QFD9</accession>